<dbReference type="RefSeq" id="XP_041158968.1">
    <property type="nucleotide sequence ID" value="XM_041303231.1"/>
</dbReference>
<accession>A0A9P7DH12</accession>
<dbReference type="OrthoDB" id="2647284at2759"/>
<comment type="caution">
    <text evidence="1">The sequence shown here is derived from an EMBL/GenBank/DDBJ whole genome shotgun (WGS) entry which is preliminary data.</text>
</comment>
<gene>
    <name evidence="1" type="ORF">HD556DRAFT_1380519</name>
</gene>
<evidence type="ECO:0000313" key="1">
    <source>
        <dbReference type="EMBL" id="KAG1792331.1"/>
    </source>
</evidence>
<sequence>MDSKTCCPEPKGSPSEPCSDVIKKSCSSDCCPAPCTEGTPGVKAQEGDCTKAGPTVTCGVTCDSKTVQCSSQTENNTSCVAADTKRCDARDTCSMPSNDCGACTTAAPNDCPPADEQLAQTAATDCAYKCTSTTDSKSCCSEPKGPPSEPCSDVIKKLCASDCCPAPCAEGTPGVKVRDGDCTKAEPTVTCSLTCDSNTVQTSSATDTRQCGTQKSAYDTCSVPSNDCGACTTTAPNNCPSTYKQLTQTATTDCAHECCPTMDSPVKSC</sequence>
<protein>
    <submittedName>
        <fullName evidence="1">Uncharacterized protein</fullName>
    </submittedName>
</protein>
<dbReference type="Proteomes" id="UP000719766">
    <property type="component" value="Unassembled WGS sequence"/>
</dbReference>
<organism evidence="1 2">
    <name type="scientific">Suillus plorans</name>
    <dbReference type="NCBI Taxonomy" id="116603"/>
    <lineage>
        <taxon>Eukaryota</taxon>
        <taxon>Fungi</taxon>
        <taxon>Dikarya</taxon>
        <taxon>Basidiomycota</taxon>
        <taxon>Agaricomycotina</taxon>
        <taxon>Agaricomycetes</taxon>
        <taxon>Agaricomycetidae</taxon>
        <taxon>Boletales</taxon>
        <taxon>Suillineae</taxon>
        <taxon>Suillaceae</taxon>
        <taxon>Suillus</taxon>
    </lineage>
</organism>
<keyword evidence="2" id="KW-1185">Reference proteome</keyword>
<dbReference type="EMBL" id="JABBWE010000037">
    <property type="protein sequence ID" value="KAG1792331.1"/>
    <property type="molecule type" value="Genomic_DNA"/>
</dbReference>
<name>A0A9P7DH12_9AGAM</name>
<evidence type="ECO:0000313" key="2">
    <source>
        <dbReference type="Proteomes" id="UP000719766"/>
    </source>
</evidence>
<dbReference type="GeneID" id="64596995"/>
<dbReference type="AlphaFoldDB" id="A0A9P7DH12"/>
<reference evidence="1" key="1">
    <citation type="journal article" date="2020" name="New Phytol.">
        <title>Comparative genomics reveals dynamic genome evolution in host specialist ectomycorrhizal fungi.</title>
        <authorList>
            <person name="Lofgren L.A."/>
            <person name="Nguyen N.H."/>
            <person name="Vilgalys R."/>
            <person name="Ruytinx J."/>
            <person name="Liao H.L."/>
            <person name="Branco S."/>
            <person name="Kuo A."/>
            <person name="LaButti K."/>
            <person name="Lipzen A."/>
            <person name="Andreopoulos W."/>
            <person name="Pangilinan J."/>
            <person name="Riley R."/>
            <person name="Hundley H."/>
            <person name="Na H."/>
            <person name="Barry K."/>
            <person name="Grigoriev I.V."/>
            <person name="Stajich J.E."/>
            <person name="Kennedy P.G."/>
        </authorList>
    </citation>
    <scope>NUCLEOTIDE SEQUENCE</scope>
    <source>
        <strain evidence="1">S12</strain>
    </source>
</reference>
<proteinExistence type="predicted"/>